<comment type="caution">
    <text evidence="2">The sequence shown here is derived from an EMBL/GenBank/DDBJ whole genome shotgun (WGS) entry which is preliminary data.</text>
</comment>
<dbReference type="RefSeq" id="XP_040714626.1">
    <property type="nucleotide sequence ID" value="XM_040854226.1"/>
</dbReference>
<dbReference type="GeneID" id="63770438"/>
<gene>
    <name evidence="2" type="ORF">BCR38DRAFT_218515</name>
</gene>
<organism evidence="2 3">
    <name type="scientific">Pseudomassariella vexata</name>
    <dbReference type="NCBI Taxonomy" id="1141098"/>
    <lineage>
        <taxon>Eukaryota</taxon>
        <taxon>Fungi</taxon>
        <taxon>Dikarya</taxon>
        <taxon>Ascomycota</taxon>
        <taxon>Pezizomycotina</taxon>
        <taxon>Sordariomycetes</taxon>
        <taxon>Xylariomycetidae</taxon>
        <taxon>Amphisphaeriales</taxon>
        <taxon>Pseudomassariaceae</taxon>
        <taxon>Pseudomassariella</taxon>
    </lineage>
</organism>
<dbReference type="EMBL" id="MCFJ01000008">
    <property type="protein sequence ID" value="ORY62969.1"/>
    <property type="molecule type" value="Genomic_DNA"/>
</dbReference>
<evidence type="ECO:0000313" key="3">
    <source>
        <dbReference type="Proteomes" id="UP000193689"/>
    </source>
</evidence>
<dbReference type="Proteomes" id="UP000193689">
    <property type="component" value="Unassembled WGS sequence"/>
</dbReference>
<accession>A0A1Y2DUW0</accession>
<keyword evidence="1" id="KW-0732">Signal</keyword>
<name>A0A1Y2DUW0_9PEZI</name>
<dbReference type="InParanoid" id="A0A1Y2DUW0"/>
<feature type="signal peptide" evidence="1">
    <location>
        <begin position="1"/>
        <end position="24"/>
    </location>
</feature>
<proteinExistence type="predicted"/>
<evidence type="ECO:0000313" key="2">
    <source>
        <dbReference type="EMBL" id="ORY62969.1"/>
    </source>
</evidence>
<evidence type="ECO:0000256" key="1">
    <source>
        <dbReference type="SAM" id="SignalP"/>
    </source>
</evidence>
<keyword evidence="3" id="KW-1185">Reference proteome</keyword>
<sequence length="76" mass="8323">MFSLFLYLLMLGLFWLSFTSTAFGVQVGGLFGDSFLPNGKDTLSLGTPYDTSHLASTQGTCTEHGGRKYLYASTRK</sequence>
<feature type="chain" id="PRO_5012688831" evidence="1">
    <location>
        <begin position="25"/>
        <end position="76"/>
    </location>
</feature>
<dbReference type="AlphaFoldDB" id="A0A1Y2DUW0"/>
<reference evidence="2 3" key="1">
    <citation type="submission" date="2016-07" db="EMBL/GenBank/DDBJ databases">
        <title>Pervasive Adenine N6-methylation of Active Genes in Fungi.</title>
        <authorList>
            <consortium name="DOE Joint Genome Institute"/>
            <person name="Mondo S.J."/>
            <person name="Dannebaum R.O."/>
            <person name="Kuo R.C."/>
            <person name="Labutti K."/>
            <person name="Haridas S."/>
            <person name="Kuo A."/>
            <person name="Salamov A."/>
            <person name="Ahrendt S.R."/>
            <person name="Lipzen A."/>
            <person name="Sullivan W."/>
            <person name="Andreopoulos W.B."/>
            <person name="Clum A."/>
            <person name="Lindquist E."/>
            <person name="Daum C."/>
            <person name="Ramamoorthy G.K."/>
            <person name="Gryganskyi A."/>
            <person name="Culley D."/>
            <person name="Magnuson J.K."/>
            <person name="James T.Y."/>
            <person name="O'Malley M.A."/>
            <person name="Stajich J.E."/>
            <person name="Spatafora J.W."/>
            <person name="Visel A."/>
            <person name="Grigoriev I.V."/>
        </authorList>
    </citation>
    <scope>NUCLEOTIDE SEQUENCE [LARGE SCALE GENOMIC DNA]</scope>
    <source>
        <strain evidence="2 3">CBS 129021</strain>
    </source>
</reference>
<protein>
    <submittedName>
        <fullName evidence="2">Uncharacterized protein</fullName>
    </submittedName>
</protein>